<evidence type="ECO:0000313" key="2">
    <source>
        <dbReference type="EMBL" id="CAK0816292.1"/>
    </source>
</evidence>
<dbReference type="Proteomes" id="UP001189429">
    <property type="component" value="Unassembled WGS sequence"/>
</dbReference>
<organism evidence="2 3">
    <name type="scientific">Prorocentrum cordatum</name>
    <dbReference type="NCBI Taxonomy" id="2364126"/>
    <lineage>
        <taxon>Eukaryota</taxon>
        <taxon>Sar</taxon>
        <taxon>Alveolata</taxon>
        <taxon>Dinophyceae</taxon>
        <taxon>Prorocentrales</taxon>
        <taxon>Prorocentraceae</taxon>
        <taxon>Prorocentrum</taxon>
    </lineage>
</organism>
<proteinExistence type="predicted"/>
<evidence type="ECO:0000256" key="1">
    <source>
        <dbReference type="SAM" id="MobiDB-lite"/>
    </source>
</evidence>
<reference evidence="2" key="1">
    <citation type="submission" date="2023-10" db="EMBL/GenBank/DDBJ databases">
        <authorList>
            <person name="Chen Y."/>
            <person name="Shah S."/>
            <person name="Dougan E. K."/>
            <person name="Thang M."/>
            <person name="Chan C."/>
        </authorList>
    </citation>
    <scope>NUCLEOTIDE SEQUENCE [LARGE SCALE GENOMIC DNA]</scope>
</reference>
<protein>
    <submittedName>
        <fullName evidence="2">Uncharacterized protein</fullName>
    </submittedName>
</protein>
<dbReference type="EMBL" id="CAUYUJ010006154">
    <property type="protein sequence ID" value="CAK0816292.1"/>
    <property type="molecule type" value="Genomic_DNA"/>
</dbReference>
<accession>A0ABN9RDB5</accession>
<feature type="non-terminal residue" evidence="2">
    <location>
        <position position="106"/>
    </location>
</feature>
<sequence length="106" mass="11498">GDQRRPATAPLPPSVRSASSGPGGKGDRLSVAYHWKPVQAREVKGSNHIEHTTGTYVDTLSMSVKSKTFAGAPSHMLRVEINDFRVQERPWCYVVGGSFVCCKGVL</sequence>
<name>A0ABN9RDB5_9DINO</name>
<evidence type="ECO:0000313" key="3">
    <source>
        <dbReference type="Proteomes" id="UP001189429"/>
    </source>
</evidence>
<comment type="caution">
    <text evidence="2">The sequence shown here is derived from an EMBL/GenBank/DDBJ whole genome shotgun (WGS) entry which is preliminary data.</text>
</comment>
<gene>
    <name evidence="2" type="ORF">PCOR1329_LOCUS19309</name>
</gene>
<keyword evidence="3" id="KW-1185">Reference proteome</keyword>
<feature type="region of interest" description="Disordered" evidence="1">
    <location>
        <begin position="1"/>
        <end position="29"/>
    </location>
</feature>
<feature type="non-terminal residue" evidence="2">
    <location>
        <position position="1"/>
    </location>
</feature>